<sequence>MADARLVWRELSQAQPNVAPLIGQANDAFNNAADAASGILGRYQAGIEGKNDAEVRQELAAIKDEAGLDKWLANGGLNGRQVSDDVLGLVTGGRNTIIGYTNDRSIVRDRDGRLQFASDANSRLNAAEGRTASEWNDQQARQQWLRANAGLGTQAEEIARAAGSGPGEVRTGQFSRIGSHVFGNADAGQGPINGNTGALNVSEDTRLRLARTLQAEAGNQGVDGMIAVGSVIRNRAASGKYGTGIDGVIMKPGQFSAWNSETGYAGGEQGQNMNFQPNAQALAAADAILSGNYQDQTGGATHYYNPDISNPAWGARGADIAPAATSRVAYQQAMIDSGLFSPADIRAASDPIRSAEAAGQAERDRADAKIVEEQIAAANQALLDNPEINTPEQLRRAVMEDQNFTATENEQRYQNLRSIIADDPTRLRPATAEDPTTVAATVGAVEAASRALDANPQTSLFAQADRLAPDANQSAGQKLAAAVGLDAGNRENPTSWFGNTEEGFNQADLDRMVARVATRNQVSEEVAAAAMARAYEDDPWGKNTLANRFDADKVDAIIKSIGQNDERDYKEARRNVGVLQNRLETLRTNEQLLRAQLSQYPEGSAQRAAIQAQIDAGRQQMSAAEQELSKAQPRNSN</sequence>
<accession>A0A2Z4QGJ6</accession>
<dbReference type="Pfam" id="PF07486">
    <property type="entry name" value="Hydrolase_2"/>
    <property type="match status" value="1"/>
</dbReference>
<dbReference type="InterPro" id="IPR011105">
    <property type="entry name" value="Cell_wall_hydrolase_SleB"/>
</dbReference>
<evidence type="ECO:0000256" key="1">
    <source>
        <dbReference type="SAM" id="MobiDB-lite"/>
    </source>
</evidence>
<reference evidence="3 4" key="1">
    <citation type="submission" date="2018-03" db="EMBL/GenBank/DDBJ databases">
        <title>Diverse roseophage infecting Ruegeria pomeroyi DSS-3.</title>
        <authorList>
            <person name="Zhan Y."/>
            <person name="Chen F."/>
            <person name="Wommack E."/>
            <person name="Nasko D."/>
        </authorList>
    </citation>
    <scope>NUCLEOTIDE SEQUENCE [LARGE SCALE GENOMIC DNA]</scope>
</reference>
<name>A0A2Z4QGJ6_9CAUD</name>
<feature type="region of interest" description="Disordered" evidence="1">
    <location>
        <begin position="180"/>
        <end position="199"/>
    </location>
</feature>
<evidence type="ECO:0000259" key="2">
    <source>
        <dbReference type="Pfam" id="PF07486"/>
    </source>
</evidence>
<evidence type="ECO:0000313" key="4">
    <source>
        <dbReference type="Proteomes" id="UP000250784"/>
    </source>
</evidence>
<evidence type="ECO:0000313" key="3">
    <source>
        <dbReference type="EMBL" id="AWY09412.1"/>
    </source>
</evidence>
<keyword evidence="4" id="KW-1185">Reference proteome</keyword>
<organism evidence="3 4">
    <name type="scientific">Ruegeria phage vB_RpoP-V13</name>
    <dbReference type="NCBI Taxonomy" id="2218612"/>
    <lineage>
        <taxon>Viruses</taxon>
        <taxon>Duplodnaviria</taxon>
        <taxon>Heunggongvirae</taxon>
        <taxon>Uroviricota</taxon>
        <taxon>Caudoviricetes</taxon>
        <taxon>Schitoviridae</taxon>
        <taxon>Rhodovirinae</taxon>
        <taxon>Pomeroyivirus</taxon>
        <taxon>Pomeroyivirus V13</taxon>
    </lineage>
</organism>
<proteinExistence type="predicted"/>
<feature type="domain" description="Cell wall hydrolase SleB" evidence="2">
    <location>
        <begin position="220"/>
        <end position="314"/>
    </location>
</feature>
<protein>
    <submittedName>
        <fullName evidence="3">Structural protein</fullName>
    </submittedName>
</protein>
<dbReference type="Proteomes" id="UP000250784">
    <property type="component" value="Segment"/>
</dbReference>
<dbReference type="InterPro" id="IPR042047">
    <property type="entry name" value="SleB_dom1"/>
</dbReference>
<feature type="compositionally biased region" description="Low complexity" evidence="1">
    <location>
        <begin position="605"/>
        <end position="620"/>
    </location>
</feature>
<dbReference type="EMBL" id="MH015256">
    <property type="protein sequence ID" value="AWY09412.1"/>
    <property type="molecule type" value="Genomic_DNA"/>
</dbReference>
<gene>
    <name evidence="3" type="ORF">vBRpoPV13_55</name>
</gene>
<dbReference type="GO" id="GO:0016787">
    <property type="term" value="F:hydrolase activity"/>
    <property type="evidence" value="ECO:0007669"/>
    <property type="project" value="InterPro"/>
</dbReference>
<feature type="region of interest" description="Disordered" evidence="1">
    <location>
        <begin position="599"/>
        <end position="637"/>
    </location>
</feature>
<dbReference type="Gene3D" id="1.10.10.2520">
    <property type="entry name" value="Cell wall hydrolase SleB, domain 1"/>
    <property type="match status" value="1"/>
</dbReference>